<evidence type="ECO:0000256" key="11">
    <source>
        <dbReference type="SAM" id="MobiDB-lite"/>
    </source>
</evidence>
<comment type="cofactor">
    <cofactor evidence="2">
        <name>Mg(2+)</name>
        <dbReference type="ChEBI" id="CHEBI:18420"/>
    </cofactor>
</comment>
<dbReference type="GO" id="GO:0004722">
    <property type="term" value="F:protein serine/threonine phosphatase activity"/>
    <property type="evidence" value="ECO:0007669"/>
    <property type="project" value="UniProtKB-EC"/>
</dbReference>
<comment type="cofactor">
    <cofactor evidence="1">
        <name>Mn(2+)</name>
        <dbReference type="ChEBI" id="CHEBI:29035"/>
    </cofactor>
</comment>
<dbReference type="InterPro" id="IPR036457">
    <property type="entry name" value="PPM-type-like_dom_sf"/>
</dbReference>
<reference evidence="13" key="1">
    <citation type="submission" date="2023-09" db="UniProtKB">
        <authorList>
            <consortium name="Ensembl"/>
        </authorList>
    </citation>
    <scope>IDENTIFICATION</scope>
</reference>
<evidence type="ECO:0000256" key="9">
    <source>
        <dbReference type="ARBA" id="ARBA00023211"/>
    </source>
</evidence>
<evidence type="ECO:0000256" key="7">
    <source>
        <dbReference type="ARBA" id="ARBA00022842"/>
    </source>
</evidence>
<comment type="similarity">
    <text evidence="3">Belongs to the PP2C family.</text>
</comment>
<evidence type="ECO:0000256" key="4">
    <source>
        <dbReference type="ARBA" id="ARBA00013081"/>
    </source>
</evidence>
<feature type="compositionally biased region" description="Basic residues" evidence="11">
    <location>
        <begin position="468"/>
        <end position="478"/>
    </location>
</feature>
<name>A0A8C0DK49_BALMU</name>
<dbReference type="Ensembl" id="ENSBMST00010023331.1">
    <property type="protein sequence ID" value="ENSBMSP00010021152.1"/>
    <property type="gene ID" value="ENSBMSG00010015387.1"/>
</dbReference>
<keyword evidence="6" id="KW-0378">Hydrolase</keyword>
<proteinExistence type="inferred from homology"/>
<dbReference type="Pfam" id="PF07830">
    <property type="entry name" value="PP2C_C"/>
    <property type="match status" value="1"/>
</dbReference>
<feature type="domain" description="PPM-type phosphatase" evidence="12">
    <location>
        <begin position="58"/>
        <end position="318"/>
    </location>
</feature>
<dbReference type="InterPro" id="IPR015655">
    <property type="entry name" value="PP2C"/>
</dbReference>
<evidence type="ECO:0000256" key="6">
    <source>
        <dbReference type="ARBA" id="ARBA00022801"/>
    </source>
</evidence>
<dbReference type="InterPro" id="IPR036580">
    <property type="entry name" value="PP2C_C_sf"/>
</dbReference>
<dbReference type="SMART" id="SM00331">
    <property type="entry name" value="PP2C_SIG"/>
    <property type="match status" value="1"/>
</dbReference>
<protein>
    <recommendedName>
        <fullName evidence="4">protein-serine/threonine phosphatase</fullName>
        <ecNumber evidence="4">3.1.3.16</ecNumber>
    </recommendedName>
</protein>
<comment type="catalytic activity">
    <reaction evidence="10">
        <text>O-phospho-L-threonyl-[protein] + H2O = L-threonyl-[protein] + phosphate</text>
        <dbReference type="Rhea" id="RHEA:47004"/>
        <dbReference type="Rhea" id="RHEA-COMP:11060"/>
        <dbReference type="Rhea" id="RHEA-COMP:11605"/>
        <dbReference type="ChEBI" id="CHEBI:15377"/>
        <dbReference type="ChEBI" id="CHEBI:30013"/>
        <dbReference type="ChEBI" id="CHEBI:43474"/>
        <dbReference type="ChEBI" id="CHEBI:61977"/>
        <dbReference type="EC" id="3.1.3.16"/>
    </reaction>
</comment>
<evidence type="ECO:0000313" key="13">
    <source>
        <dbReference type="Ensembl" id="ENSBMSP00010021152.1"/>
    </source>
</evidence>
<dbReference type="EC" id="3.1.3.16" evidence="4"/>
<dbReference type="SUPFAM" id="SSF81606">
    <property type="entry name" value="PP2C-like"/>
    <property type="match status" value="1"/>
</dbReference>
<evidence type="ECO:0000256" key="2">
    <source>
        <dbReference type="ARBA" id="ARBA00001946"/>
    </source>
</evidence>
<dbReference type="Pfam" id="PF00481">
    <property type="entry name" value="PP2C"/>
    <property type="match status" value="1"/>
</dbReference>
<dbReference type="GeneTree" id="ENSGT00940000162694"/>
<evidence type="ECO:0000259" key="12">
    <source>
        <dbReference type="PROSITE" id="PS51746"/>
    </source>
</evidence>
<dbReference type="FunFam" id="3.60.40.10:FF:000048">
    <property type="entry name" value="probable protein phosphatase 1N isoform X1"/>
    <property type="match status" value="1"/>
</dbReference>
<dbReference type="GO" id="GO:0030145">
    <property type="term" value="F:manganese ion binding"/>
    <property type="evidence" value="ECO:0007669"/>
    <property type="project" value="InterPro"/>
</dbReference>
<keyword evidence="9" id="KW-0464">Manganese</keyword>
<feature type="region of interest" description="Disordered" evidence="11">
    <location>
        <begin position="24"/>
        <end position="51"/>
    </location>
</feature>
<dbReference type="AlphaFoldDB" id="A0A8C0DK49"/>
<keyword evidence="5" id="KW-0479">Metal-binding</keyword>
<keyword evidence="8" id="KW-0904">Protein phosphatase</keyword>
<feature type="region of interest" description="Disordered" evidence="11">
    <location>
        <begin position="461"/>
        <end position="486"/>
    </location>
</feature>
<dbReference type="SUPFAM" id="SSF81601">
    <property type="entry name" value="Protein serine/threonine phosphatase 2C, C-terminal domain"/>
    <property type="match status" value="1"/>
</dbReference>
<dbReference type="CDD" id="cd00143">
    <property type="entry name" value="PP2Cc"/>
    <property type="match status" value="1"/>
</dbReference>
<keyword evidence="7" id="KW-0460">Magnesium</keyword>
<accession>A0A8C0DK49</accession>
<organism evidence="13">
    <name type="scientific">Balaenoptera musculus</name>
    <name type="common">Blue whale</name>
    <dbReference type="NCBI Taxonomy" id="9771"/>
    <lineage>
        <taxon>Eukaryota</taxon>
        <taxon>Metazoa</taxon>
        <taxon>Chordata</taxon>
        <taxon>Craniata</taxon>
        <taxon>Vertebrata</taxon>
        <taxon>Euteleostomi</taxon>
        <taxon>Mammalia</taxon>
        <taxon>Eutheria</taxon>
        <taxon>Laurasiatheria</taxon>
        <taxon>Artiodactyla</taxon>
        <taxon>Whippomorpha</taxon>
        <taxon>Cetacea</taxon>
        <taxon>Mysticeti</taxon>
        <taxon>Balaenopteridae</taxon>
        <taxon>Balaenoptera</taxon>
    </lineage>
</organism>
<evidence type="ECO:0000256" key="1">
    <source>
        <dbReference type="ARBA" id="ARBA00001936"/>
    </source>
</evidence>
<dbReference type="GO" id="GO:0000287">
    <property type="term" value="F:magnesium ion binding"/>
    <property type="evidence" value="ECO:0007669"/>
    <property type="project" value="InterPro"/>
</dbReference>
<dbReference type="Gene3D" id="3.60.40.10">
    <property type="entry name" value="PPM-type phosphatase domain"/>
    <property type="match status" value="1"/>
</dbReference>
<gene>
    <name evidence="13" type="primary">PPM1N</name>
</gene>
<evidence type="ECO:0000256" key="3">
    <source>
        <dbReference type="ARBA" id="ARBA00006702"/>
    </source>
</evidence>
<dbReference type="InterPro" id="IPR012911">
    <property type="entry name" value="PP2C_C"/>
</dbReference>
<evidence type="ECO:0000256" key="8">
    <source>
        <dbReference type="ARBA" id="ARBA00022912"/>
    </source>
</evidence>
<evidence type="ECO:0000256" key="10">
    <source>
        <dbReference type="ARBA" id="ARBA00048336"/>
    </source>
</evidence>
<sequence length="526" mass="57342">MAALARLLECLLWPARKQEWVEEAEKRRSSPDGPQSLLDAPRCAQRPHGGAAASWGLRFGASAVQGWRAHMEDAHCAWLELPGLGPGWAFFAVLDGHGGTRAALFGARHLPGYVLEALGPAPGEPQGVCEALRRAFLSADARLRALWPRGEPGGSTALALLVSPHFLYLAHCGDSRAVLSRAGAVAFTTEDHRPLRPRERERIHDAGGTISRRRLEGSLAVSRALGDFAYKEAPGRPPELQLVSAEPEVTALARRAEDEFMLLASDGVWDAMSGSALAGLVASRLCLGLAPELLCAQLLDTCLCKGSLDNMTCILVCFPGAPRPCEEAIRKELVLDAALGRRVAELCAFGQEPPSLNTVFRTLASEDIPDLPPGGGLHCKWGRMGLRSPLAPIQALPWTWRPDSCHPLGTLCPAGASMELRKKTPLPQLCRLAEGRETNGGTPECLFPFLLLPSHKTESLMREGKFHPPARPKKKKTKNNPNLKTPKPNVFEIFRAEWTLKITQFNNLLFPSYFSYVWRGGRGKFL</sequence>
<dbReference type="SMART" id="SM00332">
    <property type="entry name" value="PP2Cc"/>
    <property type="match status" value="1"/>
</dbReference>
<dbReference type="Gene3D" id="1.10.10.430">
    <property type="entry name" value="Phosphatase 2C, C-terminal domain suprefamily"/>
    <property type="match status" value="1"/>
</dbReference>
<dbReference type="InterPro" id="IPR001932">
    <property type="entry name" value="PPM-type_phosphatase-like_dom"/>
</dbReference>
<dbReference type="PANTHER" id="PTHR47992">
    <property type="entry name" value="PROTEIN PHOSPHATASE"/>
    <property type="match status" value="1"/>
</dbReference>
<dbReference type="OMA" id="LWTACKK"/>
<evidence type="ECO:0000256" key="5">
    <source>
        <dbReference type="ARBA" id="ARBA00022723"/>
    </source>
</evidence>
<dbReference type="PROSITE" id="PS51746">
    <property type="entry name" value="PPM_2"/>
    <property type="match status" value="1"/>
</dbReference>